<sequence length="41" mass="5089">MCFLERLREMERERGRVRERLESSGWIYLRVATGNRLFKMI</sequence>
<dbReference type="AlphaFoldDB" id="A0A0E9TXB0"/>
<reference evidence="1" key="1">
    <citation type="submission" date="2014-11" db="EMBL/GenBank/DDBJ databases">
        <authorList>
            <person name="Amaro Gonzalez C."/>
        </authorList>
    </citation>
    <scope>NUCLEOTIDE SEQUENCE</scope>
</reference>
<organism evidence="1">
    <name type="scientific">Anguilla anguilla</name>
    <name type="common">European freshwater eel</name>
    <name type="synonym">Muraena anguilla</name>
    <dbReference type="NCBI Taxonomy" id="7936"/>
    <lineage>
        <taxon>Eukaryota</taxon>
        <taxon>Metazoa</taxon>
        <taxon>Chordata</taxon>
        <taxon>Craniata</taxon>
        <taxon>Vertebrata</taxon>
        <taxon>Euteleostomi</taxon>
        <taxon>Actinopterygii</taxon>
        <taxon>Neopterygii</taxon>
        <taxon>Teleostei</taxon>
        <taxon>Anguilliformes</taxon>
        <taxon>Anguillidae</taxon>
        <taxon>Anguilla</taxon>
    </lineage>
</organism>
<evidence type="ECO:0000313" key="1">
    <source>
        <dbReference type="EMBL" id="JAH58289.1"/>
    </source>
</evidence>
<dbReference type="EMBL" id="GBXM01050288">
    <property type="protein sequence ID" value="JAH58289.1"/>
    <property type="molecule type" value="Transcribed_RNA"/>
</dbReference>
<reference evidence="1" key="2">
    <citation type="journal article" date="2015" name="Fish Shellfish Immunol.">
        <title>Early steps in the European eel (Anguilla anguilla)-Vibrio vulnificus interaction in the gills: Role of the RtxA13 toxin.</title>
        <authorList>
            <person name="Callol A."/>
            <person name="Pajuelo D."/>
            <person name="Ebbesson L."/>
            <person name="Teles M."/>
            <person name="MacKenzie S."/>
            <person name="Amaro C."/>
        </authorList>
    </citation>
    <scope>NUCLEOTIDE SEQUENCE</scope>
</reference>
<proteinExistence type="predicted"/>
<name>A0A0E9TXB0_ANGAN</name>
<protein>
    <submittedName>
        <fullName evidence="1">Uncharacterized protein</fullName>
    </submittedName>
</protein>
<accession>A0A0E9TXB0</accession>